<gene>
    <name evidence="2" type="ORF">HMPREF9302_01755</name>
</gene>
<dbReference type="AlphaFoldDB" id="A0A096B1F5"/>
<evidence type="ECO:0000256" key="1">
    <source>
        <dbReference type="SAM" id="SignalP"/>
    </source>
</evidence>
<dbReference type="Gene3D" id="2.40.160.170">
    <property type="match status" value="1"/>
</dbReference>
<evidence type="ECO:0000313" key="2">
    <source>
        <dbReference type="EMBL" id="KGF52890.1"/>
    </source>
</evidence>
<dbReference type="Proteomes" id="UP000029614">
    <property type="component" value="Unassembled WGS sequence"/>
</dbReference>
<evidence type="ECO:0008006" key="4">
    <source>
        <dbReference type="Google" id="ProtNLM"/>
    </source>
</evidence>
<name>A0A096B1F5_9BACT</name>
<accession>A0A096B1F5</accession>
<sequence length="257" mass="28299">MKKRLFLFFAMSLLCYTGLKAQGEDFKRGVFDRVGVQVSAGTEGIGFSVASNYKSVLELSLGVNIIPGIKISNNFDVDNTVSVNDKKYTFSKGVEGKIDFKRTTFDLKANYYPFGGNSLFFVAAGFSFGGATIAEFTGHSDEVKEQIASHPELEGKVGIELGKNKISIDNNGDVKGELRVNSFRPYLGLGFGRAIPKHRVGVRFELGCQFMGKLKVYQNGSELNIDDLSKDTKEVSNIVDKLKFYPVLKLGVTTRIL</sequence>
<feature type="signal peptide" evidence="1">
    <location>
        <begin position="1"/>
        <end position="21"/>
    </location>
</feature>
<comment type="caution">
    <text evidence="2">The sequence shown here is derived from an EMBL/GenBank/DDBJ whole genome shotgun (WGS) entry which is preliminary data.</text>
</comment>
<keyword evidence="3" id="KW-1185">Reference proteome</keyword>
<dbReference type="OrthoDB" id="597504at2"/>
<proteinExistence type="predicted"/>
<reference evidence="2 3" key="1">
    <citation type="submission" date="2014-07" db="EMBL/GenBank/DDBJ databases">
        <authorList>
            <person name="McCorrison J."/>
            <person name="Sanka R."/>
            <person name="Torralba M."/>
            <person name="Gillis M."/>
            <person name="Haft D.H."/>
            <person name="Methe B."/>
            <person name="Sutton G."/>
            <person name="Nelson K.E."/>
        </authorList>
    </citation>
    <scope>NUCLEOTIDE SEQUENCE [LARGE SCALE GENOMIC DNA]</scope>
    <source>
        <strain evidence="2 3">DNF00058</strain>
    </source>
</reference>
<dbReference type="EMBL" id="JRNU01000005">
    <property type="protein sequence ID" value="KGF52890.1"/>
    <property type="molecule type" value="Genomic_DNA"/>
</dbReference>
<protein>
    <recommendedName>
        <fullName evidence="4">Outer membrane protein beta-barrel domain-containing protein</fullName>
    </recommendedName>
</protein>
<keyword evidence="1" id="KW-0732">Signal</keyword>
<feature type="chain" id="PRO_5001917569" description="Outer membrane protein beta-barrel domain-containing protein" evidence="1">
    <location>
        <begin position="22"/>
        <end position="257"/>
    </location>
</feature>
<organism evidence="2 3">
    <name type="scientific">Prevotella amnii DNF00058</name>
    <dbReference type="NCBI Taxonomy" id="1401066"/>
    <lineage>
        <taxon>Bacteria</taxon>
        <taxon>Pseudomonadati</taxon>
        <taxon>Bacteroidota</taxon>
        <taxon>Bacteroidia</taxon>
        <taxon>Bacteroidales</taxon>
        <taxon>Prevotellaceae</taxon>
        <taxon>Prevotella</taxon>
    </lineage>
</organism>
<dbReference type="RefSeq" id="WP_008446728.1">
    <property type="nucleotide sequence ID" value="NZ_JRNU01000005.1"/>
</dbReference>
<evidence type="ECO:0000313" key="3">
    <source>
        <dbReference type="Proteomes" id="UP000029614"/>
    </source>
</evidence>